<keyword evidence="19" id="KW-1185">Reference proteome</keyword>
<evidence type="ECO:0000256" key="3">
    <source>
        <dbReference type="ARBA" id="ARBA00022475"/>
    </source>
</evidence>
<dbReference type="PANTHER" id="PTHR33445">
    <property type="entry name" value="ATP SYNTHASE SUBUNIT B', CHLOROPLASTIC"/>
    <property type="match status" value="1"/>
</dbReference>
<dbReference type="Proteomes" id="UP000675880">
    <property type="component" value="Unassembled WGS sequence"/>
</dbReference>
<keyword evidence="7 15" id="KW-1133">Transmembrane helix</keyword>
<keyword evidence="9 15" id="KW-0472">Membrane</keyword>
<evidence type="ECO:0000256" key="1">
    <source>
        <dbReference type="ARBA" id="ARBA00005513"/>
    </source>
</evidence>
<keyword evidence="2 15" id="KW-0813">Transport</keyword>
<keyword evidence="8 15" id="KW-0406">Ion transport</keyword>
<protein>
    <recommendedName>
        <fullName evidence="15">ATP synthase subunit b</fullName>
    </recommendedName>
    <alternativeName>
        <fullName evidence="15">ATP synthase F(0) sector subunit b</fullName>
    </alternativeName>
    <alternativeName>
        <fullName evidence="15">ATPase subunit I</fullName>
    </alternativeName>
    <alternativeName>
        <fullName evidence="15">F-type ATPase subunit b</fullName>
        <shortName evidence="15">F-ATPase subunit b</shortName>
    </alternativeName>
</protein>
<dbReference type="SUPFAM" id="SSF81573">
    <property type="entry name" value="F1F0 ATP synthase subunit B, membrane domain"/>
    <property type="match status" value="1"/>
</dbReference>
<dbReference type="HAMAP" id="MF_01398">
    <property type="entry name" value="ATP_synth_b_bprime"/>
    <property type="match status" value="1"/>
</dbReference>
<name>A0ABN7LS19_9BACT</name>
<evidence type="ECO:0000256" key="8">
    <source>
        <dbReference type="ARBA" id="ARBA00023065"/>
    </source>
</evidence>
<comment type="subunit">
    <text evidence="13">F-type ATPases have 2 components, F(1) - the catalytic core - and F(0) - the membrane proton channel. F(1) has five subunits: alpha(3), beta(3), gamma(1), delta(1), epsilon(1). F(0) has four main subunits: a(1), b(2) and c(10-14). The alpha and beta chains form an alternating ring which encloses part of the gamma chain. F(1) is attached to F(0) by a central stalk formed by the gamma and epsilon chains, while a peripheral stalk is formed by the delta and b chains.</text>
</comment>
<organism evidence="18 19">
    <name type="scientific">Nitrospira defluvii</name>
    <dbReference type="NCBI Taxonomy" id="330214"/>
    <lineage>
        <taxon>Bacteria</taxon>
        <taxon>Pseudomonadati</taxon>
        <taxon>Nitrospirota</taxon>
        <taxon>Nitrospiria</taxon>
        <taxon>Nitrospirales</taxon>
        <taxon>Nitrospiraceae</taxon>
        <taxon>Nitrospira</taxon>
    </lineage>
</organism>
<evidence type="ECO:0000256" key="7">
    <source>
        <dbReference type="ARBA" id="ARBA00022989"/>
    </source>
</evidence>
<keyword evidence="3 15" id="KW-1003">Cell membrane</keyword>
<evidence type="ECO:0000256" key="14">
    <source>
        <dbReference type="ARBA" id="ARBA00037847"/>
    </source>
</evidence>
<evidence type="ECO:0000256" key="2">
    <source>
        <dbReference type="ARBA" id="ARBA00022448"/>
    </source>
</evidence>
<dbReference type="InterPro" id="IPR002146">
    <property type="entry name" value="ATP_synth_b/b'su_bac/chlpt"/>
</dbReference>
<feature type="coiled-coil region" evidence="17">
    <location>
        <begin position="36"/>
        <end position="95"/>
    </location>
</feature>
<feature type="transmembrane region" description="Helical" evidence="15">
    <location>
        <begin position="12"/>
        <end position="32"/>
    </location>
</feature>
<evidence type="ECO:0000313" key="19">
    <source>
        <dbReference type="Proteomes" id="UP000675880"/>
    </source>
</evidence>
<comment type="caution">
    <text evidence="18">The sequence shown here is derived from an EMBL/GenBank/DDBJ whole genome shotgun (WGS) entry which is preliminary data.</text>
</comment>
<evidence type="ECO:0000256" key="4">
    <source>
        <dbReference type="ARBA" id="ARBA00022547"/>
    </source>
</evidence>
<reference evidence="18 19" key="1">
    <citation type="submission" date="2021-02" db="EMBL/GenBank/DDBJ databases">
        <authorList>
            <person name="Han P."/>
        </authorList>
    </citation>
    <scope>NUCLEOTIDE SEQUENCE [LARGE SCALE GENOMIC DNA]</scope>
    <source>
        <strain evidence="18">Candidatus Nitrospira sp. ZN2</strain>
    </source>
</reference>
<dbReference type="RefSeq" id="WP_213042630.1">
    <property type="nucleotide sequence ID" value="NZ_CAJNBJ010000016.1"/>
</dbReference>
<keyword evidence="6 15" id="KW-0375">Hydrogen ion transport</keyword>
<accession>A0ABN7LS19</accession>
<dbReference type="PANTHER" id="PTHR33445:SF1">
    <property type="entry name" value="ATP SYNTHASE SUBUNIT B"/>
    <property type="match status" value="1"/>
</dbReference>
<evidence type="ECO:0000256" key="9">
    <source>
        <dbReference type="ARBA" id="ARBA00023136"/>
    </source>
</evidence>
<evidence type="ECO:0000256" key="6">
    <source>
        <dbReference type="ARBA" id="ARBA00022781"/>
    </source>
</evidence>
<evidence type="ECO:0000256" key="13">
    <source>
        <dbReference type="ARBA" id="ARBA00026054"/>
    </source>
</evidence>
<evidence type="ECO:0000313" key="18">
    <source>
        <dbReference type="EMBL" id="CAE6757412.1"/>
    </source>
</evidence>
<dbReference type="InterPro" id="IPR050059">
    <property type="entry name" value="ATP_synthase_B_chain"/>
</dbReference>
<evidence type="ECO:0000256" key="10">
    <source>
        <dbReference type="ARBA" id="ARBA00023310"/>
    </source>
</evidence>
<proteinExistence type="inferred from homology"/>
<evidence type="ECO:0000256" key="15">
    <source>
        <dbReference type="HAMAP-Rule" id="MF_01398"/>
    </source>
</evidence>
<dbReference type="InterPro" id="IPR028987">
    <property type="entry name" value="ATP_synth_B-like_membr_sf"/>
</dbReference>
<evidence type="ECO:0000256" key="12">
    <source>
        <dbReference type="ARBA" id="ARBA00025614"/>
    </source>
</evidence>
<dbReference type="CDD" id="cd06503">
    <property type="entry name" value="ATP-synt_Fo_b"/>
    <property type="match status" value="1"/>
</dbReference>
<dbReference type="Gene3D" id="6.10.250.1580">
    <property type="match status" value="1"/>
</dbReference>
<evidence type="ECO:0000256" key="5">
    <source>
        <dbReference type="ARBA" id="ARBA00022692"/>
    </source>
</evidence>
<evidence type="ECO:0000256" key="17">
    <source>
        <dbReference type="SAM" id="Coils"/>
    </source>
</evidence>
<evidence type="ECO:0000256" key="16">
    <source>
        <dbReference type="RuleBase" id="RU003848"/>
    </source>
</evidence>
<dbReference type="EMBL" id="CAJNBJ010000016">
    <property type="protein sequence ID" value="CAE6757412.1"/>
    <property type="molecule type" value="Genomic_DNA"/>
</dbReference>
<dbReference type="NCBIfam" id="TIGR01144">
    <property type="entry name" value="ATP_synt_b"/>
    <property type="match status" value="1"/>
</dbReference>
<keyword evidence="10 15" id="KW-0066">ATP synthesis</keyword>
<sequence length="170" mass="19600">MPQFESHFFSSLIFWEILSFGILFFLLYKYAFPSLLGMLEEREKKIKDSLDQAERHRSEAERKLKEYEAKLAAAAKEAEALLAQAKERAQRMMDENEQRMTADAERIKGDATREIEAERRKAVQDIRAQTTELAMMVAEKVVGRALTDGDHRRLADEALDALAKAYQSRN</sequence>
<comment type="function">
    <text evidence="11 15">F(1)F(0) ATP synthase produces ATP from ADP in the presence of a proton or sodium gradient. F-type ATPases consist of two structural domains, F(1) containing the extramembraneous catalytic core and F(0) containing the membrane proton channel, linked together by a central stalk and a peripheral stalk. During catalysis, ATP synthesis in the catalytic domain of F(1) is coupled via a rotary mechanism of the central stalk subunits to proton translocation.</text>
</comment>
<comment type="subunit">
    <text evidence="15">F-type ATPases have 2 components, F(1) - the catalytic core - and F(0) - the membrane proton channel. F(1) has five subunits: alpha(3), beta(3), gamma(1), delta(1), epsilon(1). F(0) has three main subunits: a(1), b(2) and c(10-14). The alpha and beta chains form an alternating ring which encloses part of the gamma chain. F(1) is attached to F(0) by a central stalk formed by the gamma and epsilon chains, while a peripheral stalk is formed by the delta and b chains.</text>
</comment>
<keyword evidence="5 15" id="KW-0812">Transmembrane</keyword>
<keyword evidence="17" id="KW-0175">Coiled coil</keyword>
<comment type="similarity">
    <text evidence="1 15 16">Belongs to the ATPase B chain family.</text>
</comment>
<comment type="function">
    <text evidence="12">Component of the F(0) channel, it forms part of the peripheral stalk, linking F(1) to F(0). The b'-subunit is a diverged and duplicated form of b found in plants and photosynthetic bacteria.</text>
</comment>
<gene>
    <name evidence="15 18" type="primary">atpF</name>
    <name evidence="18" type="ORF">NSPZN2_30473</name>
</gene>
<evidence type="ECO:0000256" key="11">
    <source>
        <dbReference type="ARBA" id="ARBA00025198"/>
    </source>
</evidence>
<keyword evidence="4 15" id="KW-0138">CF(0)</keyword>
<dbReference type="InterPro" id="IPR005864">
    <property type="entry name" value="ATP_synth_F0_bsu_bac"/>
</dbReference>
<comment type="subcellular location">
    <subcellularLocation>
        <location evidence="15">Cell membrane</location>
        <topology evidence="15">Single-pass membrane protein</topology>
    </subcellularLocation>
    <subcellularLocation>
        <location evidence="14">Endomembrane system</location>
        <topology evidence="14">Single-pass membrane protein</topology>
    </subcellularLocation>
</comment>
<dbReference type="Pfam" id="PF00430">
    <property type="entry name" value="ATP-synt_B"/>
    <property type="match status" value="1"/>
</dbReference>